<keyword evidence="3" id="KW-0731">Sigma factor</keyword>
<dbReference type="PANTHER" id="PTHR43133:SF51">
    <property type="entry name" value="RNA POLYMERASE SIGMA FACTOR"/>
    <property type="match status" value="1"/>
</dbReference>
<dbReference type="Pfam" id="PF08281">
    <property type="entry name" value="Sigma70_r4_2"/>
    <property type="match status" value="1"/>
</dbReference>
<evidence type="ECO:0000313" key="7">
    <source>
        <dbReference type="EMBL" id="MEE6714908.1"/>
    </source>
</evidence>
<dbReference type="Gene3D" id="1.10.1740.10">
    <property type="match status" value="1"/>
</dbReference>
<sequence length="172" mass="19376">MIVTEYGLVQRAQAGDRAALGDLLIAHQTQMYRMAYLYVHNEADALDVVQETALQATKSIRKLRQPEYFKTWLLRILINVAKQQIRGKPPAPLPAAKAVYQPDLAQRQDLLQLLAGLSEKRRLPIVLFYYNGLTLKEISAVLHIPVGTVKSRMNRGLAQLRVEGGKMDAQQN</sequence>
<feature type="domain" description="RNA polymerase sigma-70 region 2" evidence="5">
    <location>
        <begin position="26"/>
        <end position="87"/>
    </location>
</feature>
<dbReference type="Proteomes" id="UP001330016">
    <property type="component" value="Unassembled WGS sequence"/>
</dbReference>
<evidence type="ECO:0000259" key="6">
    <source>
        <dbReference type="Pfam" id="PF08281"/>
    </source>
</evidence>
<evidence type="ECO:0000313" key="8">
    <source>
        <dbReference type="Proteomes" id="UP001330016"/>
    </source>
</evidence>
<evidence type="ECO:0000256" key="1">
    <source>
        <dbReference type="ARBA" id="ARBA00010641"/>
    </source>
</evidence>
<comment type="similarity">
    <text evidence="1">Belongs to the sigma-70 factor family. ECF subfamily.</text>
</comment>
<keyword evidence="4" id="KW-0804">Transcription</keyword>
<dbReference type="SUPFAM" id="SSF88659">
    <property type="entry name" value="Sigma3 and sigma4 domains of RNA polymerase sigma factors"/>
    <property type="match status" value="1"/>
</dbReference>
<protein>
    <submittedName>
        <fullName evidence="7">Sigma-70 family RNA polymerase sigma factor</fullName>
    </submittedName>
</protein>
<evidence type="ECO:0000256" key="4">
    <source>
        <dbReference type="ARBA" id="ARBA00023163"/>
    </source>
</evidence>
<feature type="domain" description="RNA polymerase sigma factor 70 region 4 type 2" evidence="6">
    <location>
        <begin position="108"/>
        <end position="160"/>
    </location>
</feature>
<dbReference type="SUPFAM" id="SSF88946">
    <property type="entry name" value="Sigma2 domain of RNA polymerase sigma factors"/>
    <property type="match status" value="1"/>
</dbReference>
<comment type="caution">
    <text evidence="7">The sequence shown here is derived from an EMBL/GenBank/DDBJ whole genome shotgun (WGS) entry which is preliminary data.</text>
</comment>
<dbReference type="InterPro" id="IPR014284">
    <property type="entry name" value="RNA_pol_sigma-70_dom"/>
</dbReference>
<dbReference type="InterPro" id="IPR013324">
    <property type="entry name" value="RNA_pol_sigma_r3/r4-like"/>
</dbReference>
<dbReference type="NCBIfam" id="TIGR02937">
    <property type="entry name" value="sigma70-ECF"/>
    <property type="match status" value="1"/>
</dbReference>
<proteinExistence type="inferred from homology"/>
<dbReference type="InterPro" id="IPR013249">
    <property type="entry name" value="RNA_pol_sigma70_r4_t2"/>
</dbReference>
<keyword evidence="2" id="KW-0805">Transcription regulation</keyword>
<reference evidence="7 8" key="1">
    <citation type="submission" date="2023-02" db="EMBL/GenBank/DDBJ databases">
        <title>The predominant lactic acid bacteria and yeasts involved in the spontaneous fermentation of millet during the production of the traditional porridge Hausa koko in Ghana.</title>
        <authorList>
            <person name="Atter A."/>
            <person name="Diaz M."/>
        </authorList>
    </citation>
    <scope>NUCLEOTIDE SEQUENCE [LARGE SCALE GENOMIC DNA]</scope>
    <source>
        <strain evidence="7 8">FI11640</strain>
    </source>
</reference>
<dbReference type="Pfam" id="PF04542">
    <property type="entry name" value="Sigma70_r2"/>
    <property type="match status" value="1"/>
</dbReference>
<evidence type="ECO:0000256" key="2">
    <source>
        <dbReference type="ARBA" id="ARBA00023015"/>
    </source>
</evidence>
<accession>A0ABU7SX33</accession>
<dbReference type="CDD" id="cd06171">
    <property type="entry name" value="Sigma70_r4"/>
    <property type="match status" value="1"/>
</dbReference>
<dbReference type="InterPro" id="IPR007627">
    <property type="entry name" value="RNA_pol_sigma70_r2"/>
</dbReference>
<organism evidence="7 8">
    <name type="scientific">Schleiferilactobacillus harbinensis</name>
    <dbReference type="NCBI Taxonomy" id="304207"/>
    <lineage>
        <taxon>Bacteria</taxon>
        <taxon>Bacillati</taxon>
        <taxon>Bacillota</taxon>
        <taxon>Bacilli</taxon>
        <taxon>Lactobacillales</taxon>
        <taxon>Lactobacillaceae</taxon>
        <taxon>Schleiferilactobacillus</taxon>
    </lineage>
</organism>
<evidence type="ECO:0000259" key="5">
    <source>
        <dbReference type="Pfam" id="PF04542"/>
    </source>
</evidence>
<dbReference type="InterPro" id="IPR039425">
    <property type="entry name" value="RNA_pol_sigma-70-like"/>
</dbReference>
<dbReference type="PANTHER" id="PTHR43133">
    <property type="entry name" value="RNA POLYMERASE ECF-TYPE SIGMA FACTO"/>
    <property type="match status" value="1"/>
</dbReference>
<gene>
    <name evidence="7" type="ORF">PS435_03465</name>
</gene>
<evidence type="ECO:0000256" key="3">
    <source>
        <dbReference type="ARBA" id="ARBA00023082"/>
    </source>
</evidence>
<dbReference type="InterPro" id="IPR036388">
    <property type="entry name" value="WH-like_DNA-bd_sf"/>
</dbReference>
<dbReference type="Gene3D" id="1.10.10.10">
    <property type="entry name" value="Winged helix-like DNA-binding domain superfamily/Winged helix DNA-binding domain"/>
    <property type="match status" value="1"/>
</dbReference>
<name>A0ABU7SX33_9LACO</name>
<dbReference type="EMBL" id="JAQSGK010000006">
    <property type="protein sequence ID" value="MEE6714908.1"/>
    <property type="molecule type" value="Genomic_DNA"/>
</dbReference>
<keyword evidence="8" id="KW-1185">Reference proteome</keyword>
<dbReference type="InterPro" id="IPR013325">
    <property type="entry name" value="RNA_pol_sigma_r2"/>
</dbReference>